<dbReference type="Pfam" id="PF06445">
    <property type="entry name" value="GyrI-like"/>
    <property type="match status" value="1"/>
</dbReference>
<evidence type="ECO:0000313" key="3">
    <source>
        <dbReference type="EMBL" id="TBH81907.1"/>
    </source>
</evidence>
<dbReference type="PANTHER" id="PTHR30204">
    <property type="entry name" value="REDOX-CYCLING DRUG-SENSING TRANSCRIPTIONAL ACTIVATOR SOXR"/>
    <property type="match status" value="1"/>
</dbReference>
<keyword evidence="4" id="KW-1185">Reference proteome</keyword>
<dbReference type="PANTHER" id="PTHR30204:SF96">
    <property type="entry name" value="CHROMOSOME-ANCHORING PROTEIN RACA"/>
    <property type="match status" value="1"/>
</dbReference>
<dbReference type="Gene3D" id="3.20.80.10">
    <property type="entry name" value="Regulatory factor, effector binding domain"/>
    <property type="match status" value="1"/>
</dbReference>
<protein>
    <submittedName>
        <fullName evidence="3">MerR family transcriptional regulator</fullName>
    </submittedName>
</protein>
<keyword evidence="1" id="KW-0238">DNA-binding</keyword>
<proteinExistence type="predicted"/>
<dbReference type="Proteomes" id="UP000292919">
    <property type="component" value="Unassembled WGS sequence"/>
</dbReference>
<evidence type="ECO:0000259" key="2">
    <source>
        <dbReference type="PROSITE" id="PS50937"/>
    </source>
</evidence>
<comment type="caution">
    <text evidence="3">The sequence shown here is derived from an EMBL/GenBank/DDBJ whole genome shotgun (WGS) entry which is preliminary data.</text>
</comment>
<dbReference type="Gene3D" id="1.10.1660.10">
    <property type="match status" value="1"/>
</dbReference>
<reference evidence="3 4" key="1">
    <citation type="submission" date="2018-12" db="EMBL/GenBank/DDBJ databases">
        <title>First genome draft of Desulfovibrio legallis sp. nov.</title>
        <authorList>
            <person name="Ben Dhia O."/>
            <person name="Najjari A."/>
            <person name="Ferjani R."/>
            <person name="Fhoula I."/>
            <person name="Fardeau M.-L."/>
            <person name="Boudabbous A."/>
            <person name="Ouzari H.I."/>
        </authorList>
    </citation>
    <scope>NUCLEOTIDE SEQUENCE [LARGE SCALE GENOMIC DNA]</scope>
    <source>
        <strain evidence="3 4">H1T</strain>
    </source>
</reference>
<dbReference type="SUPFAM" id="SSF46955">
    <property type="entry name" value="Putative DNA-binding domain"/>
    <property type="match status" value="1"/>
</dbReference>
<dbReference type="InterPro" id="IPR047057">
    <property type="entry name" value="MerR_fam"/>
</dbReference>
<dbReference type="SUPFAM" id="SSF55136">
    <property type="entry name" value="Probable bacterial effector-binding domain"/>
    <property type="match status" value="1"/>
</dbReference>
<dbReference type="InterPro" id="IPR011256">
    <property type="entry name" value="Reg_factor_effector_dom_sf"/>
</dbReference>
<organism evidence="3 4">
    <name type="scientific">Desulfovibrio legallii</name>
    <dbReference type="NCBI Taxonomy" id="571438"/>
    <lineage>
        <taxon>Bacteria</taxon>
        <taxon>Pseudomonadati</taxon>
        <taxon>Thermodesulfobacteriota</taxon>
        <taxon>Desulfovibrionia</taxon>
        <taxon>Desulfovibrionales</taxon>
        <taxon>Desulfovibrionaceae</taxon>
        <taxon>Desulfovibrio</taxon>
    </lineage>
</organism>
<accession>A0A6H3FE04</accession>
<dbReference type="PROSITE" id="PS50937">
    <property type="entry name" value="HTH_MERR_2"/>
    <property type="match status" value="1"/>
</dbReference>
<dbReference type="InterPro" id="IPR009061">
    <property type="entry name" value="DNA-bd_dom_put_sf"/>
</dbReference>
<evidence type="ECO:0000256" key="1">
    <source>
        <dbReference type="ARBA" id="ARBA00023125"/>
    </source>
</evidence>
<dbReference type="InterPro" id="IPR000551">
    <property type="entry name" value="MerR-type_HTH_dom"/>
</dbReference>
<dbReference type="Pfam" id="PF13411">
    <property type="entry name" value="MerR_1"/>
    <property type="match status" value="1"/>
</dbReference>
<dbReference type="SMART" id="SM00422">
    <property type="entry name" value="HTH_MERR"/>
    <property type="match status" value="1"/>
</dbReference>
<gene>
    <name evidence="3" type="ORF">EB812_01105</name>
</gene>
<sequence>MTTNTQGYTISQMSSISKISKKALRFYDDLGLITSKRHGGNNYRYYTHDDLLAVPPLKYYKQMGFHLAEIRTAFEVGGNTSLSALRKLFLKKIQALHHEERILHLRLTSVHDWLELLHEAEMVLENDIQTVSVKYLQPESVLFHDQNYREDIKSSIINIDFTNYVESIKNNITGPVMILFSSMERRRQHQEQPVKILQRTVFPCEDALTTTWGGFLVLSCYHIGAHDSISETYGKIARWAKANNYVLDSGCCERYVTDYWTTNNDALFVTEVLVRAARRGAPLAHADSTGPQRTWLGQDA</sequence>
<feature type="domain" description="HTH merR-type" evidence="2">
    <location>
        <begin position="7"/>
        <end position="76"/>
    </location>
</feature>
<dbReference type="EMBL" id="SIXC01000001">
    <property type="protein sequence ID" value="TBH81907.1"/>
    <property type="molecule type" value="Genomic_DNA"/>
</dbReference>
<name>A0A6H3FE04_9BACT</name>
<dbReference type="InterPro" id="IPR029442">
    <property type="entry name" value="GyrI-like"/>
</dbReference>
<dbReference type="GO" id="GO:0003700">
    <property type="term" value="F:DNA-binding transcription factor activity"/>
    <property type="evidence" value="ECO:0007669"/>
    <property type="project" value="InterPro"/>
</dbReference>
<dbReference type="AlphaFoldDB" id="A0A6H3FE04"/>
<dbReference type="RefSeq" id="WP_130957724.1">
    <property type="nucleotide sequence ID" value="NZ_JBHSHA010000007.1"/>
</dbReference>
<evidence type="ECO:0000313" key="4">
    <source>
        <dbReference type="Proteomes" id="UP000292919"/>
    </source>
</evidence>
<dbReference type="GO" id="GO:0003677">
    <property type="term" value="F:DNA binding"/>
    <property type="evidence" value="ECO:0007669"/>
    <property type="project" value="UniProtKB-KW"/>
</dbReference>